<dbReference type="PIRSF" id="PIRSF004846">
    <property type="entry name" value="ModA"/>
    <property type="match status" value="1"/>
</dbReference>
<dbReference type="GO" id="GO:0015689">
    <property type="term" value="P:molybdate ion transport"/>
    <property type="evidence" value="ECO:0007669"/>
    <property type="project" value="InterPro"/>
</dbReference>
<accession>A0A5P8P3T8</accession>
<dbReference type="EMBL" id="CP043617">
    <property type="protein sequence ID" value="QFR50423.1"/>
    <property type="molecule type" value="Genomic_DNA"/>
</dbReference>
<sequence>MKKIIIGSLVCVASLYAGSINIAVAANVSYAIDTLKEEFKKSNPNTEVRVTLGSSGKLTAQIKHGAPYQLFMSANMKYPEALYADKIAVTKPVIYAQGSLAYLSNKKQNFNSGINIVKNPNIEKIAVANPKTAPYGKAAVEAMKNGGVYKDVKYKLVYAESISQTVSYAVTATDIGFVAKSSLYSPKMKHFKEGINWTDVDAKLYTPINQGIVVLKEGKKNQEVLAFYDFILSQKAKEILRKFGYLVP</sequence>
<keyword evidence="4" id="KW-0500">Molybdenum</keyword>
<dbReference type="OrthoDB" id="9785015at2"/>
<dbReference type="KEGG" id="sulg:FJR48_03425"/>
<dbReference type="InterPro" id="IPR005950">
    <property type="entry name" value="ModA"/>
</dbReference>
<feature type="binding site" evidence="4">
    <location>
        <position position="55"/>
    </location>
    <ligand>
        <name>molybdate</name>
        <dbReference type="ChEBI" id="CHEBI:36264"/>
    </ligand>
</feature>
<dbReference type="GO" id="GO:0046872">
    <property type="term" value="F:metal ion binding"/>
    <property type="evidence" value="ECO:0007669"/>
    <property type="project" value="UniProtKB-KW"/>
</dbReference>
<comment type="similarity">
    <text evidence="1">Belongs to the bacterial solute-binding protein ModA family.</text>
</comment>
<dbReference type="GO" id="GO:0030973">
    <property type="term" value="F:molybdate ion binding"/>
    <property type="evidence" value="ECO:0007669"/>
    <property type="project" value="InterPro"/>
</dbReference>
<proteinExistence type="inferred from homology"/>
<name>A0A5P8P3T8_9BACT</name>
<dbReference type="Pfam" id="PF13531">
    <property type="entry name" value="SBP_bac_11"/>
    <property type="match status" value="1"/>
</dbReference>
<dbReference type="RefSeq" id="WP_152308371.1">
    <property type="nucleotide sequence ID" value="NZ_CP043617.1"/>
</dbReference>
<evidence type="ECO:0000256" key="1">
    <source>
        <dbReference type="ARBA" id="ARBA00009175"/>
    </source>
</evidence>
<feature type="chain" id="PRO_5024862244" evidence="5">
    <location>
        <begin position="26"/>
        <end position="248"/>
    </location>
</feature>
<reference evidence="6 7" key="1">
    <citation type="submission" date="2019-09" db="EMBL/GenBank/DDBJ databases">
        <title>Sulfurimonas gotlandica sp. nov., a chemoautotrophic and psychrotolerant epsilonproteobacterium isolated from a pelagic redoxcline, and an emended description of the genus Sulfurimonas.</title>
        <authorList>
            <person name="Wang S."/>
            <person name="Jiang L."/>
            <person name="Shao S."/>
        </authorList>
    </citation>
    <scope>NUCLEOTIDE SEQUENCE [LARGE SCALE GENOMIC DNA]</scope>
    <source>
        <strain evidence="6 7">GYSZ_1</strain>
    </source>
</reference>
<keyword evidence="7" id="KW-1185">Reference proteome</keyword>
<protein>
    <submittedName>
        <fullName evidence="6">Molybdate ABC transporter substrate-binding protein</fullName>
    </submittedName>
</protein>
<feature type="signal peptide" evidence="5">
    <location>
        <begin position="1"/>
        <end position="25"/>
    </location>
</feature>
<dbReference type="InterPro" id="IPR044084">
    <property type="entry name" value="AvModA-like_subst-bd"/>
</dbReference>
<dbReference type="InterPro" id="IPR050682">
    <property type="entry name" value="ModA/WtpA"/>
</dbReference>
<evidence type="ECO:0000256" key="2">
    <source>
        <dbReference type="ARBA" id="ARBA00022723"/>
    </source>
</evidence>
<dbReference type="PANTHER" id="PTHR30632">
    <property type="entry name" value="MOLYBDATE-BINDING PERIPLASMIC PROTEIN"/>
    <property type="match status" value="1"/>
</dbReference>
<dbReference type="Proteomes" id="UP000326944">
    <property type="component" value="Chromosome"/>
</dbReference>
<dbReference type="NCBIfam" id="TIGR01256">
    <property type="entry name" value="modA"/>
    <property type="match status" value="1"/>
</dbReference>
<evidence type="ECO:0000256" key="4">
    <source>
        <dbReference type="PIRSR" id="PIRSR004846-1"/>
    </source>
</evidence>
<organism evidence="6 7">
    <name type="scientific">Sulfurimonas lithotrophica</name>
    <dbReference type="NCBI Taxonomy" id="2590022"/>
    <lineage>
        <taxon>Bacteria</taxon>
        <taxon>Pseudomonadati</taxon>
        <taxon>Campylobacterota</taxon>
        <taxon>Epsilonproteobacteria</taxon>
        <taxon>Campylobacterales</taxon>
        <taxon>Sulfurimonadaceae</taxon>
        <taxon>Sulfurimonas</taxon>
    </lineage>
</organism>
<dbReference type="PANTHER" id="PTHR30632:SF14">
    <property type="entry name" value="TUNGSTATE_MOLYBDATE_CHROMATE-BINDING PROTEIN MODA"/>
    <property type="match status" value="1"/>
</dbReference>
<evidence type="ECO:0000313" key="6">
    <source>
        <dbReference type="EMBL" id="QFR50423.1"/>
    </source>
</evidence>
<keyword evidence="3 5" id="KW-0732">Signal</keyword>
<dbReference type="CDD" id="cd13539">
    <property type="entry name" value="PBP2_AvModA"/>
    <property type="match status" value="1"/>
</dbReference>
<evidence type="ECO:0000313" key="7">
    <source>
        <dbReference type="Proteomes" id="UP000326944"/>
    </source>
</evidence>
<dbReference type="SUPFAM" id="SSF53850">
    <property type="entry name" value="Periplasmic binding protein-like II"/>
    <property type="match status" value="1"/>
</dbReference>
<dbReference type="AlphaFoldDB" id="A0A5P8P3T8"/>
<feature type="binding site" evidence="4">
    <location>
        <position position="162"/>
    </location>
    <ligand>
        <name>molybdate</name>
        <dbReference type="ChEBI" id="CHEBI:36264"/>
    </ligand>
</feature>
<gene>
    <name evidence="6" type="primary">modA</name>
    <name evidence="6" type="ORF">FJR48_03425</name>
</gene>
<keyword evidence="2 4" id="KW-0479">Metal-binding</keyword>
<evidence type="ECO:0000256" key="3">
    <source>
        <dbReference type="ARBA" id="ARBA00022729"/>
    </source>
</evidence>
<dbReference type="Gene3D" id="3.40.190.10">
    <property type="entry name" value="Periplasmic binding protein-like II"/>
    <property type="match status" value="2"/>
</dbReference>
<evidence type="ECO:0000256" key="5">
    <source>
        <dbReference type="SAM" id="SignalP"/>
    </source>
</evidence>